<dbReference type="EMBL" id="UNSC01000004">
    <property type="protein sequence ID" value="SZD73062.1"/>
    <property type="molecule type" value="Genomic_DNA"/>
</dbReference>
<accession>A0A383TZH5</accession>
<dbReference type="InterPro" id="IPR005746">
    <property type="entry name" value="Thioredoxin"/>
</dbReference>
<name>A0A383TZH5_9FLAO</name>
<dbReference type="PROSITE" id="PS00194">
    <property type="entry name" value="THIOREDOXIN_1"/>
    <property type="match status" value="1"/>
</dbReference>
<dbReference type="Pfam" id="PF00085">
    <property type="entry name" value="Thioredoxin"/>
    <property type="match status" value="1"/>
</dbReference>
<dbReference type="PRINTS" id="PR00421">
    <property type="entry name" value="THIOREDOXIN"/>
</dbReference>
<feature type="site" description="Contributes to redox potential value" evidence="7">
    <location>
        <position position="24"/>
    </location>
</feature>
<evidence type="ECO:0000256" key="5">
    <source>
        <dbReference type="ARBA" id="ARBA00023284"/>
    </source>
</evidence>
<evidence type="ECO:0000256" key="3">
    <source>
        <dbReference type="ARBA" id="ARBA00022982"/>
    </source>
</evidence>
<protein>
    <recommendedName>
        <fullName evidence="6">Thioredoxin</fullName>
    </recommendedName>
</protein>
<feature type="site" description="Contributes to redox potential value" evidence="7">
    <location>
        <position position="25"/>
    </location>
</feature>
<dbReference type="AlphaFoldDB" id="A0A383TZH5"/>
<dbReference type="CDD" id="cd02947">
    <property type="entry name" value="TRX_family"/>
    <property type="match status" value="1"/>
</dbReference>
<dbReference type="InterPro" id="IPR013766">
    <property type="entry name" value="Thioredoxin_domain"/>
</dbReference>
<evidence type="ECO:0000259" key="9">
    <source>
        <dbReference type="PROSITE" id="PS51352"/>
    </source>
</evidence>
<evidence type="ECO:0000256" key="4">
    <source>
        <dbReference type="ARBA" id="ARBA00023157"/>
    </source>
</evidence>
<gene>
    <name evidence="10" type="primary">trxA_3</name>
    <name evidence="10" type="ORF">SAMEA104719789_01140</name>
</gene>
<feature type="disulfide bond" description="Redox-active" evidence="8">
    <location>
        <begin position="23"/>
        <end position="26"/>
    </location>
</feature>
<dbReference type="PROSITE" id="PS51352">
    <property type="entry name" value="THIOREDOXIN_2"/>
    <property type="match status" value="1"/>
</dbReference>
<keyword evidence="4 8" id="KW-1015">Disulfide bond</keyword>
<comment type="similarity">
    <text evidence="1">Belongs to the thioredoxin family.</text>
</comment>
<dbReference type="InterPro" id="IPR036249">
    <property type="entry name" value="Thioredoxin-like_sf"/>
</dbReference>
<evidence type="ECO:0000313" key="11">
    <source>
        <dbReference type="Proteomes" id="UP000262142"/>
    </source>
</evidence>
<dbReference type="Gene3D" id="3.40.30.10">
    <property type="entry name" value="Glutaredoxin"/>
    <property type="match status" value="1"/>
</dbReference>
<dbReference type="Proteomes" id="UP000262142">
    <property type="component" value="Unassembled WGS sequence"/>
</dbReference>
<dbReference type="GO" id="GO:0015035">
    <property type="term" value="F:protein-disulfide reductase activity"/>
    <property type="evidence" value="ECO:0007669"/>
    <property type="project" value="UniProtKB-UniRule"/>
</dbReference>
<dbReference type="GO" id="GO:0045454">
    <property type="term" value="P:cell redox homeostasis"/>
    <property type="evidence" value="ECO:0007669"/>
    <property type="project" value="TreeGrafter"/>
</dbReference>
<feature type="site" description="Deprotonates C-terminal active site Cys" evidence="7">
    <location>
        <position position="17"/>
    </location>
</feature>
<dbReference type="PIRSF" id="PIRSF000077">
    <property type="entry name" value="Thioredoxin"/>
    <property type="match status" value="1"/>
</dbReference>
<keyword evidence="2" id="KW-0813">Transport</keyword>
<feature type="domain" description="Thioredoxin" evidence="9">
    <location>
        <begin position="1"/>
        <end position="98"/>
    </location>
</feature>
<organism evidence="10 11">
    <name type="scientific">Candidatus Ornithobacterium hominis</name>
    <dbReference type="NCBI Taxonomy" id="2497989"/>
    <lineage>
        <taxon>Bacteria</taxon>
        <taxon>Pseudomonadati</taxon>
        <taxon>Bacteroidota</taxon>
        <taxon>Flavobacteriia</taxon>
        <taxon>Flavobacteriales</taxon>
        <taxon>Weeksellaceae</taxon>
        <taxon>Ornithobacterium</taxon>
    </lineage>
</organism>
<proteinExistence type="inferred from homology"/>
<sequence>MSKFSEIISQDKPVLIDFFAVWCAPCQMLKPILENIKEKMGDEVSIIKIDIDKNKKLADKYHVQSVPTLMIFKNGVQKWRQSGVLPEETIMNEIKKFL</sequence>
<evidence type="ECO:0000313" key="10">
    <source>
        <dbReference type="EMBL" id="SZD73062.1"/>
    </source>
</evidence>
<dbReference type="PANTHER" id="PTHR45663">
    <property type="entry name" value="GEO12009P1"/>
    <property type="match status" value="1"/>
</dbReference>
<dbReference type="InterPro" id="IPR017937">
    <property type="entry name" value="Thioredoxin_CS"/>
</dbReference>
<evidence type="ECO:0000256" key="2">
    <source>
        <dbReference type="ARBA" id="ARBA00022448"/>
    </source>
</evidence>
<keyword evidence="3" id="KW-0249">Electron transport</keyword>
<evidence type="ECO:0000256" key="8">
    <source>
        <dbReference type="PIRSR" id="PIRSR000077-4"/>
    </source>
</evidence>
<feature type="active site" description="Nucleophile" evidence="7">
    <location>
        <position position="26"/>
    </location>
</feature>
<reference evidence="10 11" key="1">
    <citation type="submission" date="2018-09" db="EMBL/GenBank/DDBJ databases">
        <authorList>
            <consortium name="Pathogen Informatics"/>
        </authorList>
    </citation>
    <scope>NUCLEOTIDE SEQUENCE [LARGE SCALE GENOMIC DNA]</scope>
    <source>
        <strain evidence="10 11">OH-22767</strain>
    </source>
</reference>
<evidence type="ECO:0000256" key="6">
    <source>
        <dbReference type="NCBIfam" id="TIGR01068"/>
    </source>
</evidence>
<keyword evidence="5 8" id="KW-0676">Redox-active center</keyword>
<keyword evidence="11" id="KW-1185">Reference proteome</keyword>
<dbReference type="FunFam" id="3.40.30.10:FF:000001">
    <property type="entry name" value="Thioredoxin"/>
    <property type="match status" value="1"/>
</dbReference>
<dbReference type="PANTHER" id="PTHR45663:SF11">
    <property type="entry name" value="GEO12009P1"/>
    <property type="match status" value="1"/>
</dbReference>
<feature type="active site" description="Nucleophile" evidence="7">
    <location>
        <position position="23"/>
    </location>
</feature>
<dbReference type="SUPFAM" id="SSF52833">
    <property type="entry name" value="Thioredoxin-like"/>
    <property type="match status" value="1"/>
</dbReference>
<evidence type="ECO:0000256" key="7">
    <source>
        <dbReference type="PIRSR" id="PIRSR000077-1"/>
    </source>
</evidence>
<evidence type="ECO:0000256" key="1">
    <source>
        <dbReference type="ARBA" id="ARBA00008987"/>
    </source>
</evidence>
<dbReference type="GO" id="GO:0005829">
    <property type="term" value="C:cytosol"/>
    <property type="evidence" value="ECO:0007669"/>
    <property type="project" value="TreeGrafter"/>
</dbReference>
<dbReference type="NCBIfam" id="TIGR01068">
    <property type="entry name" value="thioredoxin"/>
    <property type="match status" value="1"/>
</dbReference>